<evidence type="ECO:0000256" key="18">
    <source>
        <dbReference type="PROSITE-ProRule" id="PRU10141"/>
    </source>
</evidence>
<feature type="signal peptide" evidence="19">
    <location>
        <begin position="1"/>
        <end position="23"/>
    </location>
</feature>
<dbReference type="AlphaFoldDB" id="A0A8J4QTU4"/>
<evidence type="ECO:0000256" key="6">
    <source>
        <dbReference type="ARBA" id="ARBA00022679"/>
    </source>
</evidence>
<evidence type="ECO:0000259" key="20">
    <source>
        <dbReference type="PROSITE" id="PS50011"/>
    </source>
</evidence>
<evidence type="ECO:0000256" key="12">
    <source>
        <dbReference type="ARBA" id="ARBA00022840"/>
    </source>
</evidence>
<evidence type="ECO:0000256" key="11">
    <source>
        <dbReference type="ARBA" id="ARBA00022777"/>
    </source>
</evidence>
<keyword evidence="6" id="KW-0808">Transferase</keyword>
<keyword evidence="4" id="KW-0597">Phosphoprotein</keyword>
<evidence type="ECO:0000256" key="9">
    <source>
        <dbReference type="ARBA" id="ARBA00022737"/>
    </source>
</evidence>
<sequence>MGMVKYFPLALLISFALVCLVHAQDQSGFISLDSGLPANTSYTDQITGLYYISDASFINTGISKSISPDFRKSIFQEPLWTVRSFPDGLRNCYYINLTAGNRYLIRGTFMYGNYDGQGQVPDFDLYLGANMWDSVKLGQPSDIIYKEIIHVSSLNYIHVCLVNTGSGTPFISALELRPLGNDIYVTQSGSLALLTRWDTGATTNQTIRYKDDVYDRIWWPISYYRWTELNTNLDIKQFNDYRLPSSVMTTAATPKIANSSLDISVTAGNDTTQCYFYMHFSEVEKLQANQSRVINISLNGNQWYGPFSPEYLSSTTIYSKNFSTGDQHVSIYKTESSTLPPILNAFEVYKVIELRQSETGQEEVTAIMDIKSLYAITKNWQGDPCAPKEYLWEGLNCSYNDSNTPRIISLDLSNNNLTGPIPDFLSQLPFLTVLNLERNNLTGSVSVELIERSNNGSLLLRIILGLVTVSFEVNNRSEQLESKKHQFTYADILRITNNFERVLGKGGFGIVYHGYLDGSQVAVKMLSPSSVQGYKEFHTEANLLMRVHHRNLTAFVGYCDDGTNLGLIYEYMVKGDLASQLSDQNAYILSWEVRLRIALEAAQGLEYLHNGCKPPIIHRDVKSTNILLNENYQAKIADFGLSKIFATDDANATHLSTRVVGTPGYLDPEYYTTNWLTEKSDVYSFGIVLLEIVTSRPAILKRPENAHISRWVSSILAKADIKRIVDPRLQANFNINSAWKVVDLAMACVSETATTRPTMSQVVMDLKQCLEVEIARTMENNETKSKDSIPEFGLNFTTGLRPTAR</sequence>
<dbReference type="FunFam" id="1.10.510.10:FF:000146">
    <property type="entry name" value="LRR receptor-like serine/threonine-protein kinase IOS1"/>
    <property type="match status" value="1"/>
</dbReference>
<organism evidence="21 22">
    <name type="scientific">Castanea mollissima</name>
    <name type="common">Chinese chestnut</name>
    <dbReference type="NCBI Taxonomy" id="60419"/>
    <lineage>
        <taxon>Eukaryota</taxon>
        <taxon>Viridiplantae</taxon>
        <taxon>Streptophyta</taxon>
        <taxon>Embryophyta</taxon>
        <taxon>Tracheophyta</taxon>
        <taxon>Spermatophyta</taxon>
        <taxon>Magnoliopsida</taxon>
        <taxon>eudicotyledons</taxon>
        <taxon>Gunneridae</taxon>
        <taxon>Pentapetalae</taxon>
        <taxon>rosids</taxon>
        <taxon>fabids</taxon>
        <taxon>Fagales</taxon>
        <taxon>Fagaceae</taxon>
        <taxon>Castanea</taxon>
    </lineage>
</organism>
<keyword evidence="5" id="KW-0433">Leucine-rich repeat</keyword>
<evidence type="ECO:0000256" key="8">
    <source>
        <dbReference type="ARBA" id="ARBA00022729"/>
    </source>
</evidence>
<evidence type="ECO:0000313" key="22">
    <source>
        <dbReference type="Proteomes" id="UP000737018"/>
    </source>
</evidence>
<dbReference type="InterPro" id="IPR001245">
    <property type="entry name" value="Ser-Thr/Tyr_kinase_cat_dom"/>
</dbReference>
<evidence type="ECO:0000256" key="17">
    <source>
        <dbReference type="ARBA" id="ARBA00048679"/>
    </source>
</evidence>
<evidence type="ECO:0000256" key="1">
    <source>
        <dbReference type="ARBA" id="ARBA00004167"/>
    </source>
</evidence>
<evidence type="ECO:0000256" key="10">
    <source>
        <dbReference type="ARBA" id="ARBA00022741"/>
    </source>
</evidence>
<comment type="caution">
    <text evidence="21">The sequence shown here is derived from an EMBL/GenBank/DDBJ whole genome shotgun (WGS) entry which is preliminary data.</text>
</comment>
<reference evidence="21" key="1">
    <citation type="submission" date="2020-03" db="EMBL/GenBank/DDBJ databases">
        <title>Castanea mollissima Vanexum genome sequencing.</title>
        <authorList>
            <person name="Staton M."/>
        </authorList>
    </citation>
    <scope>NUCLEOTIDE SEQUENCE</scope>
    <source>
        <tissue evidence="21">Leaf</tissue>
    </source>
</reference>
<comment type="subcellular location">
    <subcellularLocation>
        <location evidence="1">Membrane</location>
        <topology evidence="1">Single-pass membrane protein</topology>
    </subcellularLocation>
</comment>
<protein>
    <recommendedName>
        <fullName evidence="2">non-specific serine/threonine protein kinase</fullName>
        <ecNumber evidence="2">2.7.11.1</ecNumber>
    </recommendedName>
</protein>
<keyword evidence="22" id="KW-1185">Reference proteome</keyword>
<name>A0A8J4QTU4_9ROSI</name>
<dbReference type="PROSITE" id="PS00107">
    <property type="entry name" value="PROTEIN_KINASE_ATP"/>
    <property type="match status" value="1"/>
</dbReference>
<evidence type="ECO:0000313" key="21">
    <source>
        <dbReference type="EMBL" id="KAF3955880.1"/>
    </source>
</evidence>
<dbReference type="Gene3D" id="3.80.10.10">
    <property type="entry name" value="Ribonuclease Inhibitor"/>
    <property type="match status" value="1"/>
</dbReference>
<dbReference type="Pfam" id="PF07714">
    <property type="entry name" value="PK_Tyr_Ser-Thr"/>
    <property type="match status" value="1"/>
</dbReference>
<evidence type="ECO:0000256" key="19">
    <source>
        <dbReference type="SAM" id="SignalP"/>
    </source>
</evidence>
<keyword evidence="7" id="KW-0812">Transmembrane</keyword>
<dbReference type="InterPro" id="IPR000719">
    <property type="entry name" value="Prot_kinase_dom"/>
</dbReference>
<dbReference type="SMART" id="SM00220">
    <property type="entry name" value="S_TKc"/>
    <property type="match status" value="1"/>
</dbReference>
<evidence type="ECO:0000256" key="3">
    <source>
        <dbReference type="ARBA" id="ARBA00022527"/>
    </source>
</evidence>
<keyword evidence="9" id="KW-0677">Repeat</keyword>
<evidence type="ECO:0000256" key="4">
    <source>
        <dbReference type="ARBA" id="ARBA00022553"/>
    </source>
</evidence>
<keyword evidence="15" id="KW-0675">Receptor</keyword>
<dbReference type="Gene3D" id="1.10.510.10">
    <property type="entry name" value="Transferase(Phosphotransferase) domain 1"/>
    <property type="match status" value="1"/>
</dbReference>
<dbReference type="GO" id="GO:0005524">
    <property type="term" value="F:ATP binding"/>
    <property type="evidence" value="ECO:0007669"/>
    <property type="project" value="UniProtKB-UniRule"/>
</dbReference>
<dbReference type="FunFam" id="3.30.200.20:FF:000394">
    <property type="entry name" value="Leucine-rich repeat receptor-like protein kinase"/>
    <property type="match status" value="1"/>
</dbReference>
<dbReference type="InterPro" id="IPR024788">
    <property type="entry name" value="Malectin-like_Carb-bd_dom"/>
</dbReference>
<feature type="binding site" evidence="18">
    <location>
        <position position="524"/>
    </location>
    <ligand>
        <name>ATP</name>
        <dbReference type="ChEBI" id="CHEBI:30616"/>
    </ligand>
</feature>
<comment type="catalytic activity">
    <reaction evidence="16">
        <text>L-threonyl-[protein] + ATP = O-phospho-L-threonyl-[protein] + ADP + H(+)</text>
        <dbReference type="Rhea" id="RHEA:46608"/>
        <dbReference type="Rhea" id="RHEA-COMP:11060"/>
        <dbReference type="Rhea" id="RHEA-COMP:11605"/>
        <dbReference type="ChEBI" id="CHEBI:15378"/>
        <dbReference type="ChEBI" id="CHEBI:30013"/>
        <dbReference type="ChEBI" id="CHEBI:30616"/>
        <dbReference type="ChEBI" id="CHEBI:61977"/>
        <dbReference type="ChEBI" id="CHEBI:456216"/>
        <dbReference type="EC" id="2.7.11.1"/>
    </reaction>
</comment>
<evidence type="ECO:0000256" key="7">
    <source>
        <dbReference type="ARBA" id="ARBA00022692"/>
    </source>
</evidence>
<accession>A0A8J4QTU4</accession>
<dbReference type="InterPro" id="IPR001611">
    <property type="entry name" value="Leu-rich_rpt"/>
</dbReference>
<dbReference type="PANTHER" id="PTHR45631:SF202">
    <property type="entry name" value="SENESCENCE-INDUCED RECEPTOR-LIKE SERINE_THREONINE-PROTEIN KINASE"/>
    <property type="match status" value="1"/>
</dbReference>
<dbReference type="InterPro" id="IPR011009">
    <property type="entry name" value="Kinase-like_dom_sf"/>
</dbReference>
<evidence type="ECO:0000256" key="2">
    <source>
        <dbReference type="ARBA" id="ARBA00012513"/>
    </source>
</evidence>
<keyword evidence="8 19" id="KW-0732">Signal</keyword>
<evidence type="ECO:0000256" key="5">
    <source>
        <dbReference type="ARBA" id="ARBA00022614"/>
    </source>
</evidence>
<dbReference type="InterPro" id="IPR017441">
    <property type="entry name" value="Protein_kinase_ATP_BS"/>
</dbReference>
<dbReference type="Gene3D" id="3.30.200.20">
    <property type="entry name" value="Phosphorylase Kinase, domain 1"/>
    <property type="match status" value="1"/>
</dbReference>
<dbReference type="SUPFAM" id="SSF52058">
    <property type="entry name" value="L domain-like"/>
    <property type="match status" value="1"/>
</dbReference>
<proteinExistence type="predicted"/>
<dbReference type="InterPro" id="IPR008271">
    <property type="entry name" value="Ser/Thr_kinase_AS"/>
</dbReference>
<dbReference type="EMBL" id="JRKL02003256">
    <property type="protein sequence ID" value="KAF3955880.1"/>
    <property type="molecule type" value="Genomic_DNA"/>
</dbReference>
<dbReference type="PROSITE" id="PS00108">
    <property type="entry name" value="PROTEIN_KINASE_ST"/>
    <property type="match status" value="1"/>
</dbReference>
<dbReference type="PROSITE" id="PS50011">
    <property type="entry name" value="PROTEIN_KINASE_DOM"/>
    <property type="match status" value="1"/>
</dbReference>
<dbReference type="GO" id="GO:0004674">
    <property type="term" value="F:protein serine/threonine kinase activity"/>
    <property type="evidence" value="ECO:0007669"/>
    <property type="project" value="UniProtKB-KW"/>
</dbReference>
<evidence type="ECO:0000256" key="15">
    <source>
        <dbReference type="ARBA" id="ARBA00023170"/>
    </source>
</evidence>
<evidence type="ECO:0000256" key="14">
    <source>
        <dbReference type="ARBA" id="ARBA00023136"/>
    </source>
</evidence>
<evidence type="ECO:0000256" key="13">
    <source>
        <dbReference type="ARBA" id="ARBA00022989"/>
    </source>
</evidence>
<keyword evidence="14" id="KW-0472">Membrane</keyword>
<comment type="catalytic activity">
    <reaction evidence="17">
        <text>L-seryl-[protein] + ATP = O-phospho-L-seryl-[protein] + ADP + H(+)</text>
        <dbReference type="Rhea" id="RHEA:17989"/>
        <dbReference type="Rhea" id="RHEA-COMP:9863"/>
        <dbReference type="Rhea" id="RHEA-COMP:11604"/>
        <dbReference type="ChEBI" id="CHEBI:15378"/>
        <dbReference type="ChEBI" id="CHEBI:29999"/>
        <dbReference type="ChEBI" id="CHEBI:30616"/>
        <dbReference type="ChEBI" id="CHEBI:83421"/>
        <dbReference type="ChEBI" id="CHEBI:456216"/>
        <dbReference type="EC" id="2.7.11.1"/>
    </reaction>
</comment>
<keyword evidence="3" id="KW-0723">Serine/threonine-protein kinase</keyword>
<dbReference type="Proteomes" id="UP000737018">
    <property type="component" value="Unassembled WGS sequence"/>
</dbReference>
<gene>
    <name evidence="21" type="ORF">CMV_018950</name>
</gene>
<dbReference type="Pfam" id="PF00560">
    <property type="entry name" value="LRR_1"/>
    <property type="match status" value="1"/>
</dbReference>
<feature type="domain" description="Protein kinase" evidence="20">
    <location>
        <begin position="497"/>
        <end position="770"/>
    </location>
</feature>
<keyword evidence="10 18" id="KW-0547">Nucleotide-binding</keyword>
<keyword evidence="13" id="KW-1133">Transmembrane helix</keyword>
<dbReference type="PANTHER" id="PTHR45631">
    <property type="entry name" value="OS07G0107800 PROTEIN-RELATED"/>
    <property type="match status" value="1"/>
</dbReference>
<keyword evidence="12 18" id="KW-0067">ATP-binding</keyword>
<dbReference type="SUPFAM" id="SSF56112">
    <property type="entry name" value="Protein kinase-like (PK-like)"/>
    <property type="match status" value="1"/>
</dbReference>
<dbReference type="GO" id="GO:0016020">
    <property type="term" value="C:membrane"/>
    <property type="evidence" value="ECO:0007669"/>
    <property type="project" value="UniProtKB-SubCell"/>
</dbReference>
<keyword evidence="11" id="KW-0418">Kinase</keyword>
<dbReference type="OrthoDB" id="2017114at2759"/>
<dbReference type="InterPro" id="IPR032675">
    <property type="entry name" value="LRR_dom_sf"/>
</dbReference>
<dbReference type="Pfam" id="PF12819">
    <property type="entry name" value="Malectin_like"/>
    <property type="match status" value="1"/>
</dbReference>
<evidence type="ECO:0000256" key="16">
    <source>
        <dbReference type="ARBA" id="ARBA00047899"/>
    </source>
</evidence>
<dbReference type="CDD" id="cd14066">
    <property type="entry name" value="STKc_IRAK"/>
    <property type="match status" value="1"/>
</dbReference>
<feature type="chain" id="PRO_5035278643" description="non-specific serine/threonine protein kinase" evidence="19">
    <location>
        <begin position="24"/>
        <end position="805"/>
    </location>
</feature>
<dbReference type="EC" id="2.7.11.1" evidence="2"/>